<evidence type="ECO:0000313" key="2">
    <source>
        <dbReference type="EMBL" id="CAF5199103.1"/>
    </source>
</evidence>
<protein>
    <submittedName>
        <fullName evidence="2">Uncharacterized protein</fullName>
    </submittedName>
</protein>
<feature type="compositionally biased region" description="Polar residues" evidence="1">
    <location>
        <begin position="27"/>
        <end position="46"/>
    </location>
</feature>
<reference evidence="2" key="1">
    <citation type="submission" date="2021-02" db="EMBL/GenBank/DDBJ databases">
        <authorList>
            <person name="Nowell W R."/>
        </authorList>
    </citation>
    <scope>NUCLEOTIDE SEQUENCE</scope>
</reference>
<dbReference type="Proteomes" id="UP000681720">
    <property type="component" value="Unassembled WGS sequence"/>
</dbReference>
<organism evidence="2 3">
    <name type="scientific">Rotaria magnacalcarata</name>
    <dbReference type="NCBI Taxonomy" id="392030"/>
    <lineage>
        <taxon>Eukaryota</taxon>
        <taxon>Metazoa</taxon>
        <taxon>Spiralia</taxon>
        <taxon>Gnathifera</taxon>
        <taxon>Rotifera</taxon>
        <taxon>Eurotatoria</taxon>
        <taxon>Bdelloidea</taxon>
        <taxon>Philodinida</taxon>
        <taxon>Philodinidae</taxon>
        <taxon>Rotaria</taxon>
    </lineage>
</organism>
<feature type="non-terminal residue" evidence="2">
    <location>
        <position position="1"/>
    </location>
</feature>
<feature type="non-terminal residue" evidence="2">
    <location>
        <position position="120"/>
    </location>
</feature>
<name>A0A8S3IKL3_9BILA</name>
<sequence length="120" mass="13220">NNKKQIDKGKQKEIKQKPAKISENKMDTTAPSLQANGNTTQQQQHLSPRKRKLSPEETQSVKKKPQASTIDSEGFKIPPPPTLQPSSSILSSVGRSKSDSDHLNTVFVANLPFEVEDDAI</sequence>
<evidence type="ECO:0000256" key="1">
    <source>
        <dbReference type="SAM" id="MobiDB-lite"/>
    </source>
</evidence>
<dbReference type="EMBL" id="CAJOBJ010344268">
    <property type="protein sequence ID" value="CAF5199103.1"/>
    <property type="molecule type" value="Genomic_DNA"/>
</dbReference>
<feature type="compositionally biased region" description="Polar residues" evidence="1">
    <location>
        <begin position="84"/>
        <end position="95"/>
    </location>
</feature>
<proteinExistence type="predicted"/>
<feature type="region of interest" description="Disordered" evidence="1">
    <location>
        <begin position="1"/>
        <end position="104"/>
    </location>
</feature>
<feature type="compositionally biased region" description="Basic and acidic residues" evidence="1">
    <location>
        <begin position="1"/>
        <end position="26"/>
    </location>
</feature>
<dbReference type="AlphaFoldDB" id="A0A8S3IKL3"/>
<gene>
    <name evidence="2" type="ORF">GIL414_LOCUS75964</name>
</gene>
<accession>A0A8S3IKL3</accession>
<comment type="caution">
    <text evidence="2">The sequence shown here is derived from an EMBL/GenBank/DDBJ whole genome shotgun (WGS) entry which is preliminary data.</text>
</comment>
<evidence type="ECO:0000313" key="3">
    <source>
        <dbReference type="Proteomes" id="UP000681720"/>
    </source>
</evidence>